<dbReference type="GO" id="GO:0030247">
    <property type="term" value="F:polysaccharide binding"/>
    <property type="evidence" value="ECO:0007669"/>
    <property type="project" value="InterPro"/>
</dbReference>
<organism evidence="10 11">
    <name type="scientific">Olea europaea subsp. europaea</name>
    <dbReference type="NCBI Taxonomy" id="158383"/>
    <lineage>
        <taxon>Eukaryota</taxon>
        <taxon>Viridiplantae</taxon>
        <taxon>Streptophyta</taxon>
        <taxon>Embryophyta</taxon>
        <taxon>Tracheophyta</taxon>
        <taxon>Spermatophyta</taxon>
        <taxon>Magnoliopsida</taxon>
        <taxon>eudicotyledons</taxon>
        <taxon>Gunneridae</taxon>
        <taxon>Pentapetalae</taxon>
        <taxon>asterids</taxon>
        <taxon>lamiids</taxon>
        <taxon>Lamiales</taxon>
        <taxon>Oleaceae</taxon>
        <taxon>Oleeae</taxon>
        <taxon>Olea</taxon>
    </lineage>
</organism>
<dbReference type="Pfam" id="PF13947">
    <property type="entry name" value="GUB_WAK_bind"/>
    <property type="match status" value="1"/>
</dbReference>
<keyword evidence="7" id="KW-1133">Transmembrane helix</keyword>
<keyword evidence="4" id="KW-0677">Repeat</keyword>
<dbReference type="AlphaFoldDB" id="A0A8S0RS78"/>
<dbReference type="PROSITE" id="PS00010">
    <property type="entry name" value="ASX_HYDROXYL"/>
    <property type="match status" value="1"/>
</dbReference>
<protein>
    <submittedName>
        <fullName evidence="10">Wall-associated receptor kinase 3</fullName>
    </submittedName>
</protein>
<proteinExistence type="predicted"/>
<dbReference type="SMART" id="SM00179">
    <property type="entry name" value="EGF_CA"/>
    <property type="match status" value="2"/>
</dbReference>
<dbReference type="PANTHER" id="PTHR33491">
    <property type="entry name" value="OSJNBA0016N04.9 PROTEIN"/>
    <property type="match status" value="1"/>
</dbReference>
<dbReference type="Pfam" id="PF07645">
    <property type="entry name" value="EGF_CA"/>
    <property type="match status" value="1"/>
</dbReference>
<keyword evidence="10" id="KW-0675">Receptor</keyword>
<evidence type="ECO:0000256" key="5">
    <source>
        <dbReference type="ARBA" id="ARBA00023157"/>
    </source>
</evidence>
<reference evidence="10 11" key="1">
    <citation type="submission" date="2019-12" db="EMBL/GenBank/DDBJ databases">
        <authorList>
            <person name="Alioto T."/>
            <person name="Alioto T."/>
            <person name="Gomez Garrido J."/>
        </authorList>
    </citation>
    <scope>NUCLEOTIDE SEQUENCE [LARGE SCALE GENOMIC DNA]</scope>
</reference>
<dbReference type="CDD" id="cd00054">
    <property type="entry name" value="EGF_CA"/>
    <property type="match status" value="2"/>
</dbReference>
<comment type="caution">
    <text evidence="6">Lacks conserved residue(s) required for the propagation of feature annotation.</text>
</comment>
<evidence type="ECO:0000256" key="8">
    <source>
        <dbReference type="SAM" id="SignalP"/>
    </source>
</evidence>
<evidence type="ECO:0000256" key="6">
    <source>
        <dbReference type="PROSITE-ProRule" id="PRU00076"/>
    </source>
</evidence>
<dbReference type="PROSITE" id="PS50026">
    <property type="entry name" value="EGF_3"/>
    <property type="match status" value="2"/>
</dbReference>
<dbReference type="EMBL" id="CACTIH010003685">
    <property type="protein sequence ID" value="CAA2981999.1"/>
    <property type="molecule type" value="Genomic_DNA"/>
</dbReference>
<dbReference type="SMART" id="SM00181">
    <property type="entry name" value="EGF"/>
    <property type="match status" value="2"/>
</dbReference>
<gene>
    <name evidence="10" type="ORF">OLEA9_A041274</name>
</gene>
<keyword evidence="10" id="KW-0418">Kinase</keyword>
<evidence type="ECO:0000256" key="1">
    <source>
        <dbReference type="ARBA" id="ARBA00004167"/>
    </source>
</evidence>
<dbReference type="InterPro" id="IPR000742">
    <property type="entry name" value="EGF"/>
</dbReference>
<keyword evidence="2 6" id="KW-0245">EGF-like domain</keyword>
<feature type="signal peptide" evidence="8">
    <location>
        <begin position="1"/>
        <end position="24"/>
    </location>
</feature>
<comment type="caution">
    <text evidence="10">The sequence shown here is derived from an EMBL/GenBank/DDBJ whole genome shotgun (WGS) entry which is preliminary data.</text>
</comment>
<dbReference type="Gene3D" id="2.10.25.10">
    <property type="entry name" value="Laminin"/>
    <property type="match status" value="2"/>
</dbReference>
<evidence type="ECO:0000256" key="7">
    <source>
        <dbReference type="SAM" id="Phobius"/>
    </source>
</evidence>
<dbReference type="GO" id="GO:0005509">
    <property type="term" value="F:calcium ion binding"/>
    <property type="evidence" value="ECO:0007669"/>
    <property type="project" value="InterPro"/>
</dbReference>
<dbReference type="InterPro" id="IPR018097">
    <property type="entry name" value="EGF_Ca-bd_CS"/>
</dbReference>
<dbReference type="OrthoDB" id="4062651at2759"/>
<keyword evidence="3 8" id="KW-0732">Signal</keyword>
<dbReference type="InterPro" id="IPR001881">
    <property type="entry name" value="EGF-like_Ca-bd_dom"/>
</dbReference>
<keyword evidence="7" id="KW-0472">Membrane</keyword>
<dbReference type="InterPro" id="IPR000152">
    <property type="entry name" value="EGF-type_Asp/Asn_hydroxyl_site"/>
</dbReference>
<dbReference type="PROSITE" id="PS01187">
    <property type="entry name" value="EGF_CA"/>
    <property type="match status" value="1"/>
</dbReference>
<dbReference type="GO" id="GO:0016020">
    <property type="term" value="C:membrane"/>
    <property type="evidence" value="ECO:0007669"/>
    <property type="project" value="UniProtKB-SubCell"/>
</dbReference>
<dbReference type="GO" id="GO:0016301">
    <property type="term" value="F:kinase activity"/>
    <property type="evidence" value="ECO:0007669"/>
    <property type="project" value="UniProtKB-KW"/>
</dbReference>
<comment type="subcellular location">
    <subcellularLocation>
        <location evidence="1">Membrane</location>
        <topology evidence="1">Single-pass membrane protein</topology>
    </subcellularLocation>
</comment>
<feature type="transmembrane region" description="Helical" evidence="7">
    <location>
        <begin position="354"/>
        <end position="377"/>
    </location>
</feature>
<feature type="domain" description="EGF-like" evidence="9">
    <location>
        <begin position="303"/>
        <end position="336"/>
    </location>
</feature>
<accession>A0A8S0RS78</accession>
<evidence type="ECO:0000256" key="2">
    <source>
        <dbReference type="ARBA" id="ARBA00022536"/>
    </source>
</evidence>
<dbReference type="Proteomes" id="UP000594638">
    <property type="component" value="Unassembled WGS sequence"/>
</dbReference>
<dbReference type="InterPro" id="IPR025287">
    <property type="entry name" value="WAK_GUB"/>
</dbReference>
<keyword evidence="10" id="KW-0808">Transferase</keyword>
<feature type="domain" description="EGF-like" evidence="9">
    <location>
        <begin position="258"/>
        <end position="302"/>
    </location>
</feature>
<evidence type="ECO:0000256" key="3">
    <source>
        <dbReference type="ARBA" id="ARBA00022729"/>
    </source>
</evidence>
<dbReference type="Gramene" id="OE9A041274T1">
    <property type="protein sequence ID" value="OE9A041274C1"/>
    <property type="gene ID" value="OE9A041274"/>
</dbReference>
<dbReference type="InterPro" id="IPR049883">
    <property type="entry name" value="NOTCH1_EGF-like"/>
</dbReference>
<evidence type="ECO:0000313" key="11">
    <source>
        <dbReference type="Proteomes" id="UP000594638"/>
    </source>
</evidence>
<feature type="chain" id="PRO_5035834042" evidence="8">
    <location>
        <begin position="25"/>
        <end position="385"/>
    </location>
</feature>
<keyword evidence="7" id="KW-0812">Transmembrane</keyword>
<evidence type="ECO:0000256" key="4">
    <source>
        <dbReference type="ARBA" id="ARBA00022737"/>
    </source>
</evidence>
<keyword evidence="5" id="KW-1015">Disulfide bond</keyword>
<keyword evidence="11" id="KW-1185">Reference proteome</keyword>
<dbReference type="SUPFAM" id="SSF57196">
    <property type="entry name" value="EGF/Laminin"/>
    <property type="match status" value="1"/>
</dbReference>
<dbReference type="FunFam" id="2.10.25.10:FF:000038">
    <property type="entry name" value="Fibrillin 2"/>
    <property type="match status" value="1"/>
</dbReference>
<name>A0A8S0RS78_OLEEU</name>
<sequence>MVTQSALLHMFFLLSLAVAPPSNATTTTKPGCQSSCGNVEIPYPFGIGPNCSKNSHFNIHCDTSFNPPKPYLSFANVSLSLEVVNISKSQIHVKNSELQLARTCYGMWFYSNMKNYSIHLNFDSTPYTLSDANQLTVVGCDDMAMAQQISDIIDENGGFGCLPYCRKSRDGVGKCPGVGCCQTSISKTDALKVELVDMLTIWGKDKKDFRCSFAFVGMIGKLGNIKFKLSDLNDPRAFGKNNKEFLDRPLVLDWRIDPFSNCTKTSCGKHSSCINMVVGNGGYHCKCNEGYEGNPYLRSGCQDIDECHNNPCDSRGICRNSLGSYSCHCSYGYYGDGKKNGTGCIPVPVSHSKVTIGVGLGSGIGLLLLLSTCFWLLQVSQEGKK</sequence>
<evidence type="ECO:0000259" key="9">
    <source>
        <dbReference type="PROSITE" id="PS50026"/>
    </source>
</evidence>
<evidence type="ECO:0000313" key="10">
    <source>
        <dbReference type="EMBL" id="CAA2981999.1"/>
    </source>
</evidence>